<gene>
    <name evidence="1" type="ORF">Sru01_61060</name>
</gene>
<reference evidence="1" key="1">
    <citation type="submission" date="2021-01" db="EMBL/GenBank/DDBJ databases">
        <title>Whole genome shotgun sequence of Sphaerisporangium rufum NBRC 109079.</title>
        <authorList>
            <person name="Komaki H."/>
            <person name="Tamura T."/>
        </authorList>
    </citation>
    <scope>NUCLEOTIDE SEQUENCE</scope>
    <source>
        <strain evidence="1">NBRC 109079</strain>
    </source>
</reference>
<dbReference type="AlphaFoldDB" id="A0A919R7Z3"/>
<accession>A0A919R7Z3</accession>
<sequence>MLVLASLGSDSVVVQPRLGTSGSAGSEYGPVGSSMYGGANAAAGLAIAKTTRPPAAIAEKARRSFSDKSAPPVENP</sequence>
<dbReference type="Proteomes" id="UP000655287">
    <property type="component" value="Unassembled WGS sequence"/>
</dbReference>
<organism evidence="1 2">
    <name type="scientific">Sphaerisporangium rufum</name>
    <dbReference type="NCBI Taxonomy" id="1381558"/>
    <lineage>
        <taxon>Bacteria</taxon>
        <taxon>Bacillati</taxon>
        <taxon>Actinomycetota</taxon>
        <taxon>Actinomycetes</taxon>
        <taxon>Streptosporangiales</taxon>
        <taxon>Streptosporangiaceae</taxon>
        <taxon>Sphaerisporangium</taxon>
    </lineage>
</organism>
<name>A0A919R7Z3_9ACTN</name>
<evidence type="ECO:0000313" key="1">
    <source>
        <dbReference type="EMBL" id="GII81124.1"/>
    </source>
</evidence>
<dbReference type="EMBL" id="BOOU01000088">
    <property type="protein sequence ID" value="GII81124.1"/>
    <property type="molecule type" value="Genomic_DNA"/>
</dbReference>
<protein>
    <submittedName>
        <fullName evidence="1">Uncharacterized protein</fullName>
    </submittedName>
</protein>
<keyword evidence="2" id="KW-1185">Reference proteome</keyword>
<proteinExistence type="predicted"/>
<evidence type="ECO:0000313" key="2">
    <source>
        <dbReference type="Proteomes" id="UP000655287"/>
    </source>
</evidence>
<comment type="caution">
    <text evidence="1">The sequence shown here is derived from an EMBL/GenBank/DDBJ whole genome shotgun (WGS) entry which is preliminary data.</text>
</comment>